<dbReference type="GO" id="GO:0016757">
    <property type="term" value="F:glycosyltransferase activity"/>
    <property type="evidence" value="ECO:0007669"/>
    <property type="project" value="TreeGrafter"/>
</dbReference>
<feature type="domain" description="Nucleotide-diphospho-sugar transferase" evidence="1">
    <location>
        <begin position="134"/>
        <end position="280"/>
    </location>
</feature>
<dbReference type="InterPro" id="IPR052636">
    <property type="entry name" value="UDP-D-xylose:L-fucose_XylT"/>
</dbReference>
<gene>
    <name evidence="2" type="ORF">D9Q98_003895</name>
</gene>
<reference evidence="2" key="1">
    <citation type="journal article" date="2019" name="Plant J.">
        <title>Chlorella vulgaris genome assembly and annotation reveals the molecular basis for metabolic acclimation to high light conditions.</title>
        <authorList>
            <person name="Cecchin M."/>
            <person name="Marcolungo L."/>
            <person name="Rossato M."/>
            <person name="Girolomoni L."/>
            <person name="Cosentino E."/>
            <person name="Cuine S."/>
            <person name="Li-Beisson Y."/>
            <person name="Delledonne M."/>
            <person name="Ballottari M."/>
        </authorList>
    </citation>
    <scope>NUCLEOTIDE SEQUENCE</scope>
    <source>
        <strain evidence="2">211/11P</strain>
    </source>
</reference>
<comment type="caution">
    <text evidence="2">The sequence shown here is derived from an EMBL/GenBank/DDBJ whole genome shotgun (WGS) entry which is preliminary data.</text>
</comment>
<dbReference type="Pfam" id="PF03407">
    <property type="entry name" value="Nucleotid_trans"/>
    <property type="match status" value="1"/>
</dbReference>
<evidence type="ECO:0000313" key="3">
    <source>
        <dbReference type="Proteomes" id="UP001055712"/>
    </source>
</evidence>
<evidence type="ECO:0000313" key="2">
    <source>
        <dbReference type="EMBL" id="KAI3432337.1"/>
    </source>
</evidence>
<dbReference type="GO" id="GO:0005794">
    <property type="term" value="C:Golgi apparatus"/>
    <property type="evidence" value="ECO:0007669"/>
    <property type="project" value="TreeGrafter"/>
</dbReference>
<dbReference type="PANTHER" id="PTHR47032:SF1">
    <property type="entry name" value="UDP-D-XYLOSE:L-FUCOSE ALPHA-1,3-D-XYLOSYLTRANSFERASE-RELATED"/>
    <property type="match status" value="1"/>
</dbReference>
<evidence type="ECO:0000259" key="1">
    <source>
        <dbReference type="Pfam" id="PF03407"/>
    </source>
</evidence>
<dbReference type="AlphaFoldDB" id="A0A9D4TR64"/>
<name>A0A9D4TR64_CHLVU</name>
<dbReference type="EMBL" id="SIDB01000005">
    <property type="protein sequence ID" value="KAI3432337.1"/>
    <property type="molecule type" value="Genomic_DNA"/>
</dbReference>
<sequence>MLILTQIFGKTAWQSATSVGVSMASSRPTSMNLWPGTIPMEHPSKITFERIQADPSLQERDASVLAEFQAAPWLLPPRTKALSYAGMHQLDMLAEHRSMPIGNLTKAITFLTFNAKFAVMTQNCIYSMVKFGGVRNYIVGTWDPDDLQACMDLNLPCADVTSFLPEPMDKAPGAGLFGTHDYLVICWLRPAVLVHFLKQGYAVHSTDSDIVYLMKPVWASFMAYMEQAQADAAFQLEGPVNGGNYVVLPTLAGIAFATAWAAMAPAMIKEHKHDQDAVKLIDPARWTLCSNLAACHRERASIIQRNSSGTQMLIRRFHPHQFNYWSDDVCSLRESNFPKIDPCDWAVMFLHPICTVYDVKVNTFKHQEFWFVDDETCIPQNITLSHVAACHPLRWRVNATEAMLYSCPDYGTALVHERRVMNTTAPAQAAPSKA</sequence>
<protein>
    <recommendedName>
        <fullName evidence="1">Nucleotide-diphospho-sugar transferase domain-containing protein</fullName>
    </recommendedName>
</protein>
<keyword evidence="3" id="KW-1185">Reference proteome</keyword>
<dbReference type="InterPro" id="IPR005069">
    <property type="entry name" value="Nucl-diP-sugar_transferase"/>
</dbReference>
<accession>A0A9D4TR64</accession>
<dbReference type="Proteomes" id="UP001055712">
    <property type="component" value="Unassembled WGS sequence"/>
</dbReference>
<organism evidence="2 3">
    <name type="scientific">Chlorella vulgaris</name>
    <name type="common">Green alga</name>
    <dbReference type="NCBI Taxonomy" id="3077"/>
    <lineage>
        <taxon>Eukaryota</taxon>
        <taxon>Viridiplantae</taxon>
        <taxon>Chlorophyta</taxon>
        <taxon>core chlorophytes</taxon>
        <taxon>Trebouxiophyceae</taxon>
        <taxon>Chlorellales</taxon>
        <taxon>Chlorellaceae</taxon>
        <taxon>Chlorella clade</taxon>
        <taxon>Chlorella</taxon>
    </lineage>
</organism>
<reference evidence="2" key="2">
    <citation type="submission" date="2020-11" db="EMBL/GenBank/DDBJ databases">
        <authorList>
            <person name="Cecchin M."/>
            <person name="Marcolungo L."/>
            <person name="Rossato M."/>
            <person name="Girolomoni L."/>
            <person name="Cosentino E."/>
            <person name="Cuine S."/>
            <person name="Li-Beisson Y."/>
            <person name="Delledonne M."/>
            <person name="Ballottari M."/>
        </authorList>
    </citation>
    <scope>NUCLEOTIDE SEQUENCE</scope>
    <source>
        <strain evidence="2">211/11P</strain>
        <tissue evidence="2">Whole cell</tissue>
    </source>
</reference>
<dbReference type="OrthoDB" id="69177at2759"/>
<proteinExistence type="predicted"/>
<dbReference type="PANTHER" id="PTHR47032">
    <property type="entry name" value="UDP-D-XYLOSE:L-FUCOSE ALPHA-1,3-D-XYLOSYLTRANSFERASE-RELATED"/>
    <property type="match status" value="1"/>
</dbReference>